<evidence type="ECO:0000313" key="3">
    <source>
        <dbReference type="Proteomes" id="UP000242682"/>
    </source>
</evidence>
<proteinExistence type="predicted"/>
<reference evidence="2 3" key="1">
    <citation type="submission" date="2018-03" db="EMBL/GenBank/DDBJ databases">
        <title>Genomic Encyclopedia of Type Strains, Phase III (KMG-III): the genomes of soil and plant-associated and newly described type strains.</title>
        <authorList>
            <person name="Whitman W."/>
        </authorList>
    </citation>
    <scope>NUCLEOTIDE SEQUENCE [LARGE SCALE GENOMIC DNA]</scope>
    <source>
        <strain evidence="2 3">CGMCC 1.12259</strain>
    </source>
</reference>
<accession>A0A2P8GCU1</accession>
<keyword evidence="3" id="KW-1185">Reference proteome</keyword>
<feature type="domain" description="AraC effector-binding" evidence="1">
    <location>
        <begin position="7"/>
        <end position="168"/>
    </location>
</feature>
<dbReference type="Proteomes" id="UP000242682">
    <property type="component" value="Unassembled WGS sequence"/>
</dbReference>
<dbReference type="InterPro" id="IPR011256">
    <property type="entry name" value="Reg_factor_effector_dom_sf"/>
</dbReference>
<dbReference type="EMBL" id="PYAT01000011">
    <property type="protein sequence ID" value="PSL31695.1"/>
    <property type="molecule type" value="Genomic_DNA"/>
</dbReference>
<evidence type="ECO:0000259" key="1">
    <source>
        <dbReference type="SMART" id="SM00871"/>
    </source>
</evidence>
<dbReference type="Gene3D" id="3.20.80.10">
    <property type="entry name" value="Regulatory factor, effector binding domain"/>
    <property type="match status" value="1"/>
</dbReference>
<dbReference type="Pfam" id="PF06445">
    <property type="entry name" value="GyrI-like"/>
    <property type="match status" value="1"/>
</dbReference>
<gene>
    <name evidence="2" type="ORF">B0H99_11178</name>
</gene>
<evidence type="ECO:0000313" key="2">
    <source>
        <dbReference type="EMBL" id="PSL31695.1"/>
    </source>
</evidence>
<protein>
    <submittedName>
        <fullName evidence="2">Effector-binding domain-containing protein</fullName>
    </submittedName>
</protein>
<dbReference type="SMART" id="SM00871">
    <property type="entry name" value="AraC_E_bind"/>
    <property type="match status" value="1"/>
</dbReference>
<name>A0A2P8GCU1_9BACL</name>
<dbReference type="OrthoDB" id="64208at2"/>
<sequence>MAIRFINEPTVENLPELPYVGIAIQTTLLRWEKMNELIEELSVWLAQKELEPAGPMFFRYWVIGNEEEASQVEVGVPVERMVIGDDRVISSFIPGGSYVTALHQGHPNYLAKSSNELEIWAKKEGIELDRKWEGEIEIWNGRFESYLTDPAAEPDPNKWEIRISYLILRDDAA</sequence>
<dbReference type="InterPro" id="IPR029442">
    <property type="entry name" value="GyrI-like"/>
</dbReference>
<dbReference type="InterPro" id="IPR010499">
    <property type="entry name" value="AraC_E-bd"/>
</dbReference>
<dbReference type="RefSeq" id="WP_106534275.1">
    <property type="nucleotide sequence ID" value="NZ_PYAT01000011.1"/>
</dbReference>
<comment type="caution">
    <text evidence="2">The sequence shown here is derived from an EMBL/GenBank/DDBJ whole genome shotgun (WGS) entry which is preliminary data.</text>
</comment>
<dbReference type="AlphaFoldDB" id="A0A2P8GCU1"/>
<organism evidence="2 3">
    <name type="scientific">Planomicrobium soli</name>
    <dbReference type="NCBI Taxonomy" id="1176648"/>
    <lineage>
        <taxon>Bacteria</taxon>
        <taxon>Bacillati</taxon>
        <taxon>Bacillota</taxon>
        <taxon>Bacilli</taxon>
        <taxon>Bacillales</taxon>
        <taxon>Caryophanaceae</taxon>
        <taxon>Planomicrobium</taxon>
    </lineage>
</organism>
<dbReference type="SUPFAM" id="SSF55136">
    <property type="entry name" value="Probable bacterial effector-binding domain"/>
    <property type="match status" value="1"/>
</dbReference>